<dbReference type="Proteomes" id="UP000619376">
    <property type="component" value="Unassembled WGS sequence"/>
</dbReference>
<reference evidence="2 3" key="3">
    <citation type="submission" date="2020-08" db="EMBL/GenBank/DDBJ databases">
        <title>Genomic Encyclopedia of Type Strains, Phase IV (KMG-IV): sequencing the most valuable type-strain genomes for metagenomic binning, comparative biology and taxonomic classification.</title>
        <authorList>
            <person name="Goeker M."/>
        </authorList>
    </citation>
    <scope>NUCLEOTIDE SEQUENCE [LARGE SCALE GENOMIC DNA]</scope>
    <source>
        <strain evidence="2 3">DSM 27521</strain>
    </source>
</reference>
<dbReference type="EMBL" id="BNAJ01000001">
    <property type="protein sequence ID" value="GHF28719.1"/>
    <property type="molecule type" value="Genomic_DNA"/>
</dbReference>
<proteinExistence type="predicted"/>
<keyword evidence="4" id="KW-1185">Reference proteome</keyword>
<evidence type="ECO:0000313" key="2">
    <source>
        <dbReference type="EMBL" id="MBB5375511.1"/>
    </source>
</evidence>
<reference evidence="4" key="2">
    <citation type="journal article" date="2019" name="Int. J. Syst. Evol. Microbiol.">
        <title>The Global Catalogue of Microorganisms (GCM) 10K type strain sequencing project: providing services to taxonomists for standard genome sequencing and annotation.</title>
        <authorList>
            <consortium name="The Broad Institute Genomics Platform"/>
            <consortium name="The Broad Institute Genome Sequencing Center for Infectious Disease"/>
            <person name="Wu L."/>
            <person name="Ma J."/>
        </authorList>
    </citation>
    <scope>NUCLEOTIDE SEQUENCE [LARGE SCALE GENOMIC DNA]</scope>
    <source>
        <strain evidence="4">CGMCC 1.18437</strain>
    </source>
</reference>
<evidence type="ECO:0000313" key="1">
    <source>
        <dbReference type="EMBL" id="GHF28719.1"/>
    </source>
</evidence>
<dbReference type="EMBL" id="JACHFK010000001">
    <property type="protein sequence ID" value="MBB5375511.1"/>
    <property type="molecule type" value="Genomic_DNA"/>
</dbReference>
<name>A0A7W8KEG0_9DEIO</name>
<dbReference type="Proteomes" id="UP000539473">
    <property type="component" value="Unassembled WGS sequence"/>
</dbReference>
<protein>
    <submittedName>
        <fullName evidence="2">Uncharacterized protein</fullName>
    </submittedName>
</protein>
<gene>
    <name evidence="1" type="ORF">GCM10017781_00850</name>
    <name evidence="2" type="ORF">HNQ07_000955</name>
</gene>
<sequence>MRDFAPGQRWTYATRPGEESSTILILATEPGDDGGIVHIRVEGLHLHTPHGEQGELAHSPISDAALRHSVTALVEENAALPDDHAGLRHWADAYSRGEAGYFTLSVAEIVAAIEEVVGGAAGSDAPPLFRKANPK</sequence>
<reference evidence="1" key="4">
    <citation type="submission" date="2024-05" db="EMBL/GenBank/DDBJ databases">
        <authorList>
            <person name="Sun Q."/>
            <person name="Zhou Y."/>
        </authorList>
    </citation>
    <scope>NUCLEOTIDE SEQUENCE</scope>
    <source>
        <strain evidence="1">CGMCC 1.18437</strain>
    </source>
</reference>
<dbReference type="RefSeq" id="WP_184109708.1">
    <property type="nucleotide sequence ID" value="NZ_BNAJ01000001.1"/>
</dbReference>
<accession>A0A7W8KEG0</accession>
<evidence type="ECO:0000313" key="4">
    <source>
        <dbReference type="Proteomes" id="UP000619376"/>
    </source>
</evidence>
<dbReference type="AlphaFoldDB" id="A0A7W8KEG0"/>
<reference evidence="1" key="1">
    <citation type="journal article" date="2014" name="Int. J. Syst. Evol. Microbiol.">
        <title>Complete genome of a new Firmicutes species belonging to the dominant human colonic microbiota ('Ruminococcus bicirculans') reveals two chromosomes and a selective capacity to utilize plant glucans.</title>
        <authorList>
            <consortium name="NISC Comparative Sequencing Program"/>
            <person name="Wegmann U."/>
            <person name="Louis P."/>
            <person name="Goesmann A."/>
            <person name="Henrissat B."/>
            <person name="Duncan S.H."/>
            <person name="Flint H.J."/>
        </authorList>
    </citation>
    <scope>NUCLEOTIDE SEQUENCE</scope>
    <source>
        <strain evidence="1">CGMCC 1.18437</strain>
    </source>
</reference>
<organism evidence="2 3">
    <name type="scientific">Deinococcus metalli</name>
    <dbReference type="NCBI Taxonomy" id="1141878"/>
    <lineage>
        <taxon>Bacteria</taxon>
        <taxon>Thermotogati</taxon>
        <taxon>Deinococcota</taxon>
        <taxon>Deinococci</taxon>
        <taxon>Deinococcales</taxon>
        <taxon>Deinococcaceae</taxon>
        <taxon>Deinococcus</taxon>
    </lineage>
</organism>
<comment type="caution">
    <text evidence="2">The sequence shown here is derived from an EMBL/GenBank/DDBJ whole genome shotgun (WGS) entry which is preliminary data.</text>
</comment>
<evidence type="ECO:0000313" key="3">
    <source>
        <dbReference type="Proteomes" id="UP000539473"/>
    </source>
</evidence>